<feature type="region of interest" description="Disordered" evidence="6">
    <location>
        <begin position="1"/>
        <end position="48"/>
    </location>
</feature>
<dbReference type="InterPro" id="IPR001733">
    <property type="entry name" value="Peptidase_S26B"/>
</dbReference>
<evidence type="ECO:0000259" key="8">
    <source>
        <dbReference type="Pfam" id="PF10502"/>
    </source>
</evidence>
<feature type="compositionally biased region" description="Low complexity" evidence="6">
    <location>
        <begin position="1"/>
        <end position="40"/>
    </location>
</feature>
<evidence type="ECO:0000256" key="1">
    <source>
        <dbReference type="ARBA" id="ARBA00004370"/>
    </source>
</evidence>
<evidence type="ECO:0000256" key="2">
    <source>
        <dbReference type="ARBA" id="ARBA00022692"/>
    </source>
</evidence>
<reference evidence="9 10" key="1">
    <citation type="submission" date="2019-02" db="EMBL/GenBank/DDBJ databases">
        <title>Sequencing the genomes of 1000 actinobacteria strains.</title>
        <authorList>
            <person name="Klenk H.-P."/>
        </authorList>
    </citation>
    <scope>NUCLEOTIDE SEQUENCE [LARGE SCALE GENOMIC DNA]</scope>
    <source>
        <strain evidence="9 10">DSM 45779</strain>
    </source>
</reference>
<gene>
    <name evidence="9" type="ORF">EV383_3256</name>
</gene>
<dbReference type="InterPro" id="IPR036286">
    <property type="entry name" value="LexA/Signal_pep-like_sf"/>
</dbReference>
<feature type="domain" description="Peptidase S26" evidence="8">
    <location>
        <begin position="61"/>
        <end position="140"/>
    </location>
</feature>
<dbReference type="Proteomes" id="UP000291591">
    <property type="component" value="Unassembled WGS sequence"/>
</dbReference>
<name>A0A4Q7V1A3_PSEST</name>
<dbReference type="GO" id="GO:0006465">
    <property type="term" value="P:signal peptide processing"/>
    <property type="evidence" value="ECO:0007669"/>
    <property type="project" value="UniProtKB-UniRule"/>
</dbReference>
<evidence type="ECO:0000313" key="10">
    <source>
        <dbReference type="Proteomes" id="UP000291591"/>
    </source>
</evidence>
<dbReference type="Pfam" id="PF10502">
    <property type="entry name" value="Peptidase_S26"/>
    <property type="match status" value="1"/>
</dbReference>
<dbReference type="NCBIfam" id="TIGR02228">
    <property type="entry name" value="sigpep_I_arch"/>
    <property type="match status" value="1"/>
</dbReference>
<evidence type="ECO:0000256" key="3">
    <source>
        <dbReference type="ARBA" id="ARBA00022989"/>
    </source>
</evidence>
<keyword evidence="3 7" id="KW-1133">Transmembrane helix</keyword>
<proteinExistence type="predicted"/>
<feature type="transmembrane region" description="Helical" evidence="7">
    <location>
        <begin position="57"/>
        <end position="80"/>
    </location>
</feature>
<protein>
    <recommendedName>
        <fullName evidence="5">Signal peptidase I</fullName>
        <ecNumber evidence="5">3.4.21.89</ecNumber>
    </recommendedName>
</protein>
<dbReference type="GO" id="GO:0004252">
    <property type="term" value="F:serine-type endopeptidase activity"/>
    <property type="evidence" value="ECO:0007669"/>
    <property type="project" value="UniProtKB-UniRule"/>
</dbReference>
<dbReference type="EC" id="3.4.21.89" evidence="5"/>
<evidence type="ECO:0000313" key="9">
    <source>
        <dbReference type="EMBL" id="RZT86363.1"/>
    </source>
</evidence>
<dbReference type="GO" id="GO:0016020">
    <property type="term" value="C:membrane"/>
    <property type="evidence" value="ECO:0007669"/>
    <property type="project" value="UniProtKB-SubCell"/>
</dbReference>
<sequence>MGRHSSTSSSASGPAANGAGHPGAARSASGSTAAAWTRSTPVPPTTRPSAVRRALSGLLSLVVLAVVALALAMTVVPAIAGATGLTVLSPSMTPTLGVGSFVVVRPEPVDGLAVGDVVSFTDREPSTGATRTVTHRVVGIEDGPSFRTKGDANADPDQRAVAAADVIGVEWYSVPKVGGWLTSLTSGPGLVIAAGVLLLLVAGWLLAPRRSRR</sequence>
<dbReference type="RefSeq" id="WP_165438371.1">
    <property type="nucleotide sequence ID" value="NZ_SHKL01000001.1"/>
</dbReference>
<evidence type="ECO:0000256" key="4">
    <source>
        <dbReference type="ARBA" id="ARBA00023136"/>
    </source>
</evidence>
<dbReference type="SUPFAM" id="SSF51306">
    <property type="entry name" value="LexA/Signal peptidase"/>
    <property type="match status" value="1"/>
</dbReference>
<comment type="caution">
    <text evidence="9">The sequence shown here is derived from an EMBL/GenBank/DDBJ whole genome shotgun (WGS) entry which is preliminary data.</text>
</comment>
<dbReference type="InterPro" id="IPR019533">
    <property type="entry name" value="Peptidase_S26"/>
</dbReference>
<dbReference type="CDD" id="cd06462">
    <property type="entry name" value="Peptidase_S24_S26"/>
    <property type="match status" value="1"/>
</dbReference>
<organism evidence="9 10">
    <name type="scientific">Pseudonocardia sediminis</name>
    <dbReference type="NCBI Taxonomy" id="1397368"/>
    <lineage>
        <taxon>Bacteria</taxon>
        <taxon>Bacillati</taxon>
        <taxon>Actinomycetota</taxon>
        <taxon>Actinomycetes</taxon>
        <taxon>Pseudonocardiales</taxon>
        <taxon>Pseudonocardiaceae</taxon>
        <taxon>Pseudonocardia</taxon>
    </lineage>
</organism>
<dbReference type="GO" id="GO:0009003">
    <property type="term" value="F:signal peptidase activity"/>
    <property type="evidence" value="ECO:0007669"/>
    <property type="project" value="UniProtKB-EC"/>
</dbReference>
<dbReference type="EMBL" id="SHKL01000001">
    <property type="protein sequence ID" value="RZT86363.1"/>
    <property type="molecule type" value="Genomic_DNA"/>
</dbReference>
<evidence type="ECO:0000256" key="6">
    <source>
        <dbReference type="SAM" id="MobiDB-lite"/>
    </source>
</evidence>
<keyword evidence="4 7" id="KW-0472">Membrane</keyword>
<dbReference type="AlphaFoldDB" id="A0A4Q7V1A3"/>
<comment type="subcellular location">
    <subcellularLocation>
        <location evidence="1">Membrane</location>
    </subcellularLocation>
</comment>
<keyword evidence="2 7" id="KW-0812">Transmembrane</keyword>
<evidence type="ECO:0000256" key="7">
    <source>
        <dbReference type="SAM" id="Phobius"/>
    </source>
</evidence>
<accession>A0A4Q7V1A3</accession>
<keyword evidence="10" id="KW-1185">Reference proteome</keyword>
<evidence type="ECO:0000256" key="5">
    <source>
        <dbReference type="NCBIfam" id="TIGR02228"/>
    </source>
</evidence>
<feature type="transmembrane region" description="Helical" evidence="7">
    <location>
        <begin position="189"/>
        <end position="207"/>
    </location>
</feature>